<dbReference type="InterPro" id="IPR011990">
    <property type="entry name" value="TPR-like_helical_dom_sf"/>
</dbReference>
<sequence length="235" mass="24966">MTWVVLIALVVLVLAVLLWLMRRRREGWEAVAAALMVGLAGYALQGQPAMPSAMKAPSNPAAGNGKALVEERQKLSGVDPTKNRWIVPGDALAMHGQYAEAATVLRGAVEADPKNGDAWLAIANALVSHAEGNISPAALYAFRQAQNADPKAPGPSFFLGLAMARAGRFDETRSLWADLVAKAPADAPWRDDIAMRLKRLDELMAMLRQRAQAEAAAPQGAPMATPMAAPMAAPQ</sequence>
<evidence type="ECO:0000313" key="3">
    <source>
        <dbReference type="EMBL" id="MBB3954632.1"/>
    </source>
</evidence>
<feature type="transmembrane region" description="Helical" evidence="2">
    <location>
        <begin position="28"/>
        <end position="45"/>
    </location>
</feature>
<gene>
    <name evidence="3" type="ORF">GGR38_001571</name>
</gene>
<dbReference type="Pfam" id="PF14559">
    <property type="entry name" value="TPR_19"/>
    <property type="match status" value="1"/>
</dbReference>
<evidence type="ECO:0000313" key="4">
    <source>
        <dbReference type="Proteomes" id="UP000548867"/>
    </source>
</evidence>
<name>A0A7W6CF25_9SPHN</name>
<keyword evidence="2" id="KW-0472">Membrane</keyword>
<dbReference type="EMBL" id="JACIDX010000005">
    <property type="protein sequence ID" value="MBB3954632.1"/>
    <property type="molecule type" value="Genomic_DNA"/>
</dbReference>
<accession>A0A7W6CF25</accession>
<feature type="transmembrane region" description="Helical" evidence="2">
    <location>
        <begin position="6"/>
        <end position="21"/>
    </location>
</feature>
<organism evidence="3 4">
    <name type="scientific">Novosphingobium sediminicola</name>
    <dbReference type="NCBI Taxonomy" id="563162"/>
    <lineage>
        <taxon>Bacteria</taxon>
        <taxon>Pseudomonadati</taxon>
        <taxon>Pseudomonadota</taxon>
        <taxon>Alphaproteobacteria</taxon>
        <taxon>Sphingomonadales</taxon>
        <taxon>Sphingomonadaceae</taxon>
        <taxon>Novosphingobium</taxon>
    </lineage>
</organism>
<dbReference type="Proteomes" id="UP000548867">
    <property type="component" value="Unassembled WGS sequence"/>
</dbReference>
<comment type="caution">
    <text evidence="3">The sequence shown here is derived from an EMBL/GenBank/DDBJ whole genome shotgun (WGS) entry which is preliminary data.</text>
</comment>
<dbReference type="AlphaFoldDB" id="A0A7W6CF25"/>
<keyword evidence="4" id="KW-1185">Reference proteome</keyword>
<feature type="region of interest" description="Disordered" evidence="1">
    <location>
        <begin position="216"/>
        <end position="235"/>
    </location>
</feature>
<keyword evidence="2" id="KW-1133">Transmembrane helix</keyword>
<protein>
    <submittedName>
        <fullName evidence="3">Cytochrome c-type biogenesis protein CcmH</fullName>
    </submittedName>
</protein>
<keyword evidence="2" id="KW-0812">Transmembrane</keyword>
<evidence type="ECO:0000256" key="1">
    <source>
        <dbReference type="SAM" id="MobiDB-lite"/>
    </source>
</evidence>
<dbReference type="RefSeq" id="WP_183624269.1">
    <property type="nucleotide sequence ID" value="NZ_JACIDX010000005.1"/>
</dbReference>
<evidence type="ECO:0000256" key="2">
    <source>
        <dbReference type="SAM" id="Phobius"/>
    </source>
</evidence>
<reference evidence="3 4" key="1">
    <citation type="submission" date="2020-08" db="EMBL/GenBank/DDBJ databases">
        <title>Genomic Encyclopedia of Type Strains, Phase IV (KMG-IV): sequencing the most valuable type-strain genomes for metagenomic binning, comparative biology and taxonomic classification.</title>
        <authorList>
            <person name="Goeker M."/>
        </authorList>
    </citation>
    <scope>NUCLEOTIDE SEQUENCE [LARGE SCALE GENOMIC DNA]</scope>
    <source>
        <strain evidence="3 4">DSM 27057</strain>
    </source>
</reference>
<dbReference type="SUPFAM" id="SSF48452">
    <property type="entry name" value="TPR-like"/>
    <property type="match status" value="1"/>
</dbReference>
<proteinExistence type="predicted"/>
<dbReference type="Gene3D" id="1.25.40.10">
    <property type="entry name" value="Tetratricopeptide repeat domain"/>
    <property type="match status" value="1"/>
</dbReference>